<dbReference type="EMBL" id="KI546167">
    <property type="protein sequence ID" value="EST41884.1"/>
    <property type="molecule type" value="Genomic_DNA"/>
</dbReference>
<protein>
    <submittedName>
        <fullName evidence="2">Cysteine-rich protein</fullName>
    </submittedName>
</protein>
<reference evidence="3" key="2">
    <citation type="submission" date="2020-12" db="EMBL/GenBank/DDBJ databases">
        <title>New Spironucleus salmonicida genome in near-complete chromosomes.</title>
        <authorList>
            <person name="Xu F."/>
            <person name="Kurt Z."/>
            <person name="Jimenez-Gonzalez A."/>
            <person name="Astvaldsson A."/>
            <person name="Andersson J.O."/>
            <person name="Svard S.G."/>
        </authorList>
    </citation>
    <scope>NUCLEOTIDE SEQUENCE</scope>
    <source>
        <strain evidence="3">ATCC 50377</strain>
    </source>
</reference>
<evidence type="ECO:0000313" key="3">
    <source>
        <dbReference type="EMBL" id="KAH0573101.1"/>
    </source>
</evidence>
<dbReference type="AlphaFoldDB" id="V6LJG5"/>
<dbReference type="VEuPathDB" id="GiardiaDB:SS50377_25235"/>
<keyword evidence="5" id="KW-1185">Reference proteome</keyword>
<reference evidence="2 3" key="1">
    <citation type="journal article" date="2014" name="PLoS Genet.">
        <title>The Genome of Spironucleus salmonicida Highlights a Fish Pathogen Adapted to Fluctuating Environments.</title>
        <authorList>
            <person name="Xu F."/>
            <person name="Jerlstrom-Hultqvist J."/>
            <person name="Einarsson E."/>
            <person name="Astvaldsson A."/>
            <person name="Svard S.G."/>
            <person name="Andersson J.O."/>
        </authorList>
    </citation>
    <scope>NUCLEOTIDE SEQUENCE</scope>
    <source>
        <strain evidence="3">ATCC 50377</strain>
    </source>
</reference>
<dbReference type="EMBL" id="AUWU02000005">
    <property type="protein sequence ID" value="KAH0573117.1"/>
    <property type="molecule type" value="Genomic_DNA"/>
</dbReference>
<evidence type="ECO:0000313" key="4">
    <source>
        <dbReference type="EMBL" id="KAH0573117.1"/>
    </source>
</evidence>
<dbReference type="EMBL" id="KI546112">
    <property type="protein sequence ID" value="EST44730.1"/>
    <property type="molecule type" value="Genomic_DNA"/>
</dbReference>
<evidence type="ECO:0000313" key="1">
    <source>
        <dbReference type="EMBL" id="EST41884.1"/>
    </source>
</evidence>
<dbReference type="VEuPathDB" id="GiardiaDB:SS50377_25219"/>
<organism evidence="2">
    <name type="scientific">Spironucleus salmonicida</name>
    <dbReference type="NCBI Taxonomy" id="348837"/>
    <lineage>
        <taxon>Eukaryota</taxon>
        <taxon>Metamonada</taxon>
        <taxon>Diplomonadida</taxon>
        <taxon>Hexamitidae</taxon>
        <taxon>Hexamitinae</taxon>
        <taxon>Spironucleus</taxon>
    </lineage>
</organism>
<dbReference type="Proteomes" id="UP000018208">
    <property type="component" value="Unassembled WGS sequence"/>
</dbReference>
<name>V6LJG5_9EUKA</name>
<gene>
    <name evidence="2" type="ORF">SS50377_15383</name>
    <name evidence="1" type="ORF">SS50377_18721</name>
    <name evidence="3" type="ORF">SS50377_25219</name>
    <name evidence="4" type="ORF">SS50377_25235</name>
</gene>
<evidence type="ECO:0000313" key="5">
    <source>
        <dbReference type="Proteomes" id="UP000018208"/>
    </source>
</evidence>
<sequence>MHQQVSGRLLPCSENIAFYSGWYCEDHTHISAQYQCAGGECAKCIKHTILGTVTFCECCVGECEPCSDKGQYNKCEDEYPVNTKTNLYVCDFKSNDKWGASCETPVRQQQAEVNCAQTSVQIVYLLVFTQHVMNMIKYYYLCQCTKNVKVLKLIITVKTAIQSSCRMPSI</sequence>
<evidence type="ECO:0000313" key="2">
    <source>
        <dbReference type="EMBL" id="EST44730.1"/>
    </source>
</evidence>
<proteinExistence type="predicted"/>
<dbReference type="EMBL" id="AUWU02000005">
    <property type="protein sequence ID" value="KAH0573101.1"/>
    <property type="molecule type" value="Genomic_DNA"/>
</dbReference>
<accession>V6LJG5</accession>